<reference evidence="7 8" key="1">
    <citation type="submission" date="2020-01" db="EMBL/GenBank/DDBJ databases">
        <title>Aspergillus terreus IFO 6365 whole genome shotgun sequence.</title>
        <authorList>
            <person name="Kanamasa S."/>
            <person name="Takahashi H."/>
        </authorList>
    </citation>
    <scope>NUCLEOTIDE SEQUENCE [LARGE SCALE GENOMIC DNA]</scope>
    <source>
        <strain evidence="7 8">IFO 6365</strain>
    </source>
</reference>
<evidence type="ECO:0000256" key="1">
    <source>
        <dbReference type="ARBA" id="ARBA00004141"/>
    </source>
</evidence>
<evidence type="ECO:0000256" key="3">
    <source>
        <dbReference type="ARBA" id="ARBA00022448"/>
    </source>
</evidence>
<evidence type="ECO:0000256" key="2">
    <source>
        <dbReference type="ARBA" id="ARBA00006829"/>
    </source>
</evidence>
<evidence type="ECO:0000256" key="5">
    <source>
        <dbReference type="ARBA" id="ARBA00022989"/>
    </source>
</evidence>
<dbReference type="InterPro" id="IPR050930">
    <property type="entry name" value="MFS_Vesicular_Transporter"/>
</dbReference>
<dbReference type="InterPro" id="IPR036259">
    <property type="entry name" value="MFS_trans_sf"/>
</dbReference>
<dbReference type="InterPro" id="IPR001958">
    <property type="entry name" value="Tet-R_TetA/multi-R_MdtG-like"/>
</dbReference>
<comment type="subcellular location">
    <subcellularLocation>
        <location evidence="1">Membrane</location>
        <topology evidence="1">Multi-pass membrane protein</topology>
    </subcellularLocation>
</comment>
<dbReference type="OrthoDB" id="5086884at2759"/>
<dbReference type="AlphaFoldDB" id="A0A5M3Z3M8"/>
<comment type="caution">
    <text evidence="7">The sequence shown here is derived from an EMBL/GenBank/DDBJ whole genome shotgun (WGS) entry which is preliminary data.</text>
</comment>
<keyword evidence="6" id="KW-0472">Membrane</keyword>
<protein>
    <submittedName>
        <fullName evidence="7">MFS transporter</fullName>
    </submittedName>
</protein>
<dbReference type="InterPro" id="IPR020846">
    <property type="entry name" value="MFS_dom"/>
</dbReference>
<evidence type="ECO:0000256" key="6">
    <source>
        <dbReference type="ARBA" id="ARBA00023136"/>
    </source>
</evidence>
<dbReference type="GO" id="GO:0016020">
    <property type="term" value="C:membrane"/>
    <property type="evidence" value="ECO:0007669"/>
    <property type="project" value="UniProtKB-SubCell"/>
</dbReference>
<dbReference type="EMBL" id="BLJY01000007">
    <property type="protein sequence ID" value="GFF17465.1"/>
    <property type="molecule type" value="Genomic_DNA"/>
</dbReference>
<dbReference type="VEuPathDB" id="FungiDB:ATEG_03906"/>
<evidence type="ECO:0000256" key="4">
    <source>
        <dbReference type="ARBA" id="ARBA00022692"/>
    </source>
</evidence>
<dbReference type="Pfam" id="PF07690">
    <property type="entry name" value="MFS_1"/>
    <property type="match status" value="1"/>
</dbReference>
<evidence type="ECO:0000313" key="8">
    <source>
        <dbReference type="Proteomes" id="UP000452235"/>
    </source>
</evidence>
<keyword evidence="4" id="KW-0812">Transmembrane</keyword>
<dbReference type="Gene3D" id="1.20.1250.20">
    <property type="entry name" value="MFS general substrate transporter like domains"/>
    <property type="match status" value="2"/>
</dbReference>
<dbReference type="PROSITE" id="PS50850">
    <property type="entry name" value="MFS"/>
    <property type="match status" value="1"/>
</dbReference>
<dbReference type="Proteomes" id="UP000452235">
    <property type="component" value="Unassembled WGS sequence"/>
</dbReference>
<dbReference type="InterPro" id="IPR011701">
    <property type="entry name" value="MFS"/>
</dbReference>
<sequence length="456" mass="49060">MLIPDLLQDQRWRFSSAFILFTAVLALFTQSFLYNFIVPILSYMLEIRLRLPPPQTQRYTTAVLTVYGAFSTLSAPVVAHFTDKTPDRRTPLLRSFAGCIVGTTLLALTPSVWALFLGCVIQAVSSSAGWIIAYTTLTDNVEKEHLGKALGLAMSFVAAGTISGPVVSGALLKLAGYWAAWAVPLVVLLINMVARFVTLEAHHDAPVQHPLGSDEEQAALLALRHSYPGTEPPDRFYGVVLRDIRVAVGLLNTLMFSMILTGFDSTLPLHLRRIFGWDSLPTGMIFLGLEVPGLLLGPLVGWLRDRVGLQYPTTLGWVLVAMLLSLLGVPGQEGFGWAGPETAGKAIFIAGTVGIGAAMSLVRGVAMLQVMAVVDDLQLRNMAVFGANGGYSKVVSLEQVAFSLGTIVGPLLAGSLSEVLGFYYMTYILAVISLGVGLTSFSFLVHKCPARTTAEN</sequence>
<keyword evidence="8" id="KW-1185">Reference proteome</keyword>
<dbReference type="GO" id="GO:0022857">
    <property type="term" value="F:transmembrane transporter activity"/>
    <property type="evidence" value="ECO:0007669"/>
    <property type="project" value="InterPro"/>
</dbReference>
<dbReference type="SUPFAM" id="SSF103473">
    <property type="entry name" value="MFS general substrate transporter"/>
    <property type="match status" value="1"/>
</dbReference>
<dbReference type="PRINTS" id="PR01035">
    <property type="entry name" value="TCRTETA"/>
</dbReference>
<evidence type="ECO:0000313" key="7">
    <source>
        <dbReference type="EMBL" id="GFF17465.1"/>
    </source>
</evidence>
<name>A0A5M3Z3M8_ASPTE</name>
<dbReference type="PANTHER" id="PTHR23506">
    <property type="entry name" value="GH10249P"/>
    <property type="match status" value="1"/>
</dbReference>
<gene>
    <name evidence="7" type="ORF">ATEIFO6365_0007001400</name>
</gene>
<keyword evidence="5" id="KW-1133">Transmembrane helix</keyword>
<organism evidence="7 8">
    <name type="scientific">Aspergillus terreus</name>
    <dbReference type="NCBI Taxonomy" id="33178"/>
    <lineage>
        <taxon>Eukaryota</taxon>
        <taxon>Fungi</taxon>
        <taxon>Dikarya</taxon>
        <taxon>Ascomycota</taxon>
        <taxon>Pezizomycotina</taxon>
        <taxon>Eurotiomycetes</taxon>
        <taxon>Eurotiomycetidae</taxon>
        <taxon>Eurotiales</taxon>
        <taxon>Aspergillaceae</taxon>
        <taxon>Aspergillus</taxon>
        <taxon>Aspergillus subgen. Circumdati</taxon>
    </lineage>
</organism>
<keyword evidence="3" id="KW-0813">Transport</keyword>
<accession>A0A5M3Z3M8</accession>
<dbReference type="PANTHER" id="PTHR23506:SF35">
    <property type="entry name" value="MAJOR FACILITATOR SUPERFAMILY (MFS) PROFILE DOMAIN-CONTAINING PROTEIN-RELATED"/>
    <property type="match status" value="1"/>
</dbReference>
<comment type="similarity">
    <text evidence="2">Belongs to the major facilitator superfamily. Vesicular transporter family.</text>
</comment>
<proteinExistence type="inferred from homology"/>